<accession>A0A1S8A4Y5</accession>
<dbReference type="Proteomes" id="UP000054516">
    <property type="component" value="Unassembled WGS sequence"/>
</dbReference>
<organism evidence="1">
    <name type="scientific">Rosellinia necatrix</name>
    <name type="common">White root-rot fungus</name>
    <dbReference type="NCBI Taxonomy" id="77044"/>
    <lineage>
        <taxon>Eukaryota</taxon>
        <taxon>Fungi</taxon>
        <taxon>Dikarya</taxon>
        <taxon>Ascomycota</taxon>
        <taxon>Pezizomycotina</taxon>
        <taxon>Sordariomycetes</taxon>
        <taxon>Xylariomycetidae</taxon>
        <taxon>Xylariales</taxon>
        <taxon>Xylariaceae</taxon>
        <taxon>Rosellinia</taxon>
    </lineage>
</organism>
<evidence type="ECO:0000313" key="2">
    <source>
        <dbReference type="Proteomes" id="UP000054516"/>
    </source>
</evidence>
<keyword evidence="2" id="KW-1185">Reference proteome</keyword>
<gene>
    <name evidence="1" type="ORF">SAMD00023353_0102020</name>
</gene>
<dbReference type="AlphaFoldDB" id="A0A1S8A4Y5"/>
<dbReference type="EMBL" id="DF977446">
    <property type="protein sequence ID" value="GAW25042.1"/>
    <property type="molecule type" value="Genomic_DNA"/>
</dbReference>
<reference evidence="1" key="1">
    <citation type="submission" date="2016-03" db="EMBL/GenBank/DDBJ databases">
        <title>Draft genome sequence of Rosellinia necatrix.</title>
        <authorList>
            <person name="Kanematsu S."/>
        </authorList>
    </citation>
    <scope>NUCLEOTIDE SEQUENCE [LARGE SCALE GENOMIC DNA]</scope>
    <source>
        <strain evidence="1">W97</strain>
    </source>
</reference>
<protein>
    <submittedName>
        <fullName evidence="1">Uncharacterized protein</fullName>
    </submittedName>
</protein>
<dbReference type="OrthoDB" id="5428890at2759"/>
<evidence type="ECO:0000313" key="1">
    <source>
        <dbReference type="EMBL" id="GAW25042.1"/>
    </source>
</evidence>
<proteinExistence type="predicted"/>
<sequence length="182" mass="21011">MAAEQLLDRTRTQQLEFVKNIWPSITDNAFQPADYTRLFRFIDNELTITKDYPTRYSKHSVDEIAEYILFLRQNLTLSKAQAIAKNRSPRPIDDDVLSRTLDLAASMWLTTRLHTEMASECVTWALSDTLPGYIQSRFSSVPVVDDTKHDVIPRAFTAVHLCRNYGFTVNWTDDLCHHLSVD</sequence>
<name>A0A1S8A4Y5_ROSNE</name>